<gene>
    <name evidence="2" type="ORF">PGQ11_006208</name>
</gene>
<protein>
    <submittedName>
        <fullName evidence="2">Uncharacterized protein</fullName>
    </submittedName>
</protein>
<feature type="compositionally biased region" description="Acidic residues" evidence="1">
    <location>
        <begin position="152"/>
        <end position="165"/>
    </location>
</feature>
<feature type="region of interest" description="Disordered" evidence="1">
    <location>
        <begin position="123"/>
        <end position="165"/>
    </location>
</feature>
<accession>A0ABR2ISL9</accession>
<feature type="compositionally biased region" description="Basic and acidic residues" evidence="1">
    <location>
        <begin position="20"/>
        <end position="29"/>
    </location>
</feature>
<feature type="compositionally biased region" description="Polar residues" evidence="1">
    <location>
        <begin position="267"/>
        <end position="284"/>
    </location>
</feature>
<feature type="region of interest" description="Disordered" evidence="1">
    <location>
        <begin position="1"/>
        <end position="68"/>
    </location>
</feature>
<feature type="compositionally biased region" description="Low complexity" evidence="1">
    <location>
        <begin position="353"/>
        <end position="366"/>
    </location>
</feature>
<evidence type="ECO:0000256" key="1">
    <source>
        <dbReference type="SAM" id="MobiDB-lite"/>
    </source>
</evidence>
<feature type="compositionally biased region" description="Basic and acidic residues" evidence="1">
    <location>
        <begin position="367"/>
        <end position="376"/>
    </location>
</feature>
<keyword evidence="3" id="KW-1185">Reference proteome</keyword>
<feature type="compositionally biased region" description="Polar residues" evidence="1">
    <location>
        <begin position="292"/>
        <end position="315"/>
    </location>
</feature>
<sequence>MPRVLPWKRRSASSTTPIKTDPDQEDKTSLAHSATTSSKKRDGHSEGYRPGSTSPPPEPLQESYMVEGFDADDGYHMVEDEFLITAQQFTAHLHAAEYHRQKEAAKTQNAALISKISRPVVGVTSHTADRKHERAELRKKQKAAMRSAGMEVSDDSDDDDSDLDLDSALKGTPLYALMISPRKRAPRLDLIAAAKGPRAAAGFGPSSSQVAEPSRHQSTSASSPIRKSASTAMNVNDTDDDSDDLDVPSGPPTRINLPAPKPAYSGGSRNSDNRPQTHNPTSITGVKRPATVTKTTSSSTPGSQATPPITAQPSETSDDDSDDNDFFGIKNRMARHNTRDRKRVKTDTQQLETSNAKSTSKPSSSSSRRDFIPGFL</sequence>
<proteinExistence type="predicted"/>
<evidence type="ECO:0000313" key="3">
    <source>
        <dbReference type="Proteomes" id="UP001390339"/>
    </source>
</evidence>
<feature type="compositionally biased region" description="Basic residues" evidence="1">
    <location>
        <begin position="332"/>
        <end position="344"/>
    </location>
</feature>
<feature type="region of interest" description="Disordered" evidence="1">
    <location>
        <begin position="198"/>
        <end position="376"/>
    </location>
</feature>
<feature type="compositionally biased region" description="Polar residues" evidence="1">
    <location>
        <begin position="205"/>
        <end position="236"/>
    </location>
</feature>
<dbReference type="Proteomes" id="UP001390339">
    <property type="component" value="Unassembled WGS sequence"/>
</dbReference>
<feature type="compositionally biased region" description="Basic residues" evidence="1">
    <location>
        <begin position="1"/>
        <end position="11"/>
    </location>
</feature>
<feature type="compositionally biased region" description="Acidic residues" evidence="1">
    <location>
        <begin position="237"/>
        <end position="246"/>
    </location>
</feature>
<feature type="compositionally biased region" description="Basic and acidic residues" evidence="1">
    <location>
        <begin position="127"/>
        <end position="138"/>
    </location>
</feature>
<dbReference type="EMBL" id="JAPCWZ010000004">
    <property type="protein sequence ID" value="KAK8867630.1"/>
    <property type="molecule type" value="Genomic_DNA"/>
</dbReference>
<evidence type="ECO:0000313" key="2">
    <source>
        <dbReference type="EMBL" id="KAK8867630.1"/>
    </source>
</evidence>
<organism evidence="2 3">
    <name type="scientific">Apiospora arundinis</name>
    <dbReference type="NCBI Taxonomy" id="335852"/>
    <lineage>
        <taxon>Eukaryota</taxon>
        <taxon>Fungi</taxon>
        <taxon>Dikarya</taxon>
        <taxon>Ascomycota</taxon>
        <taxon>Pezizomycotina</taxon>
        <taxon>Sordariomycetes</taxon>
        <taxon>Xylariomycetidae</taxon>
        <taxon>Amphisphaeriales</taxon>
        <taxon>Apiosporaceae</taxon>
        <taxon>Apiospora</taxon>
    </lineage>
</organism>
<reference evidence="2 3" key="1">
    <citation type="journal article" date="2024" name="IMA Fungus">
        <title>Apiospora arundinis, a panoply of carbohydrate-active enzymes and secondary metabolites.</title>
        <authorList>
            <person name="Sorensen T."/>
            <person name="Petersen C."/>
            <person name="Muurmann A.T."/>
            <person name="Christiansen J.V."/>
            <person name="Brundto M.L."/>
            <person name="Overgaard C.K."/>
            <person name="Boysen A.T."/>
            <person name="Wollenberg R.D."/>
            <person name="Larsen T.O."/>
            <person name="Sorensen J.L."/>
            <person name="Nielsen K.L."/>
            <person name="Sondergaard T.E."/>
        </authorList>
    </citation>
    <scope>NUCLEOTIDE SEQUENCE [LARGE SCALE GENOMIC DNA]</scope>
    <source>
        <strain evidence="2 3">AAU 773</strain>
    </source>
</reference>
<name>A0ABR2ISL9_9PEZI</name>
<feature type="compositionally biased region" description="Acidic residues" evidence="1">
    <location>
        <begin position="316"/>
        <end position="325"/>
    </location>
</feature>
<comment type="caution">
    <text evidence="2">The sequence shown here is derived from an EMBL/GenBank/DDBJ whole genome shotgun (WGS) entry which is preliminary data.</text>
</comment>